<dbReference type="AlphaFoldDB" id="A0A9E8SCF0"/>
<dbReference type="RefSeq" id="WP_267675484.1">
    <property type="nucleotide sequence ID" value="NZ_CP113088.1"/>
</dbReference>
<protein>
    <submittedName>
        <fullName evidence="1">Uncharacterized protein</fullName>
    </submittedName>
</protein>
<keyword evidence="2" id="KW-1185">Reference proteome</keyword>
<dbReference type="KEGG" id="lnu:N7U66_11985"/>
<dbReference type="Proteomes" id="UP001164705">
    <property type="component" value="Chromosome"/>
</dbReference>
<reference evidence="1" key="1">
    <citation type="submission" date="2022-11" db="EMBL/GenBank/DDBJ databases">
        <title>Lacinutrix neustonica HL-RS19T sp. nov., isolated from the surface microlayer sample of brackish Lake Shihwa.</title>
        <authorList>
            <person name="Choi J.Y."/>
            <person name="Hwang C.Y."/>
        </authorList>
    </citation>
    <scope>NUCLEOTIDE SEQUENCE</scope>
    <source>
        <strain evidence="1">HL-RS19</strain>
    </source>
</reference>
<evidence type="ECO:0000313" key="1">
    <source>
        <dbReference type="EMBL" id="WAC00936.1"/>
    </source>
</evidence>
<proteinExistence type="predicted"/>
<dbReference type="EMBL" id="CP113088">
    <property type="protein sequence ID" value="WAC00936.1"/>
    <property type="molecule type" value="Genomic_DNA"/>
</dbReference>
<name>A0A9E8SCF0_9FLAO</name>
<sequence>MAFIKFLFDGKPEDYHRVISQLNTTESFDEAVQFIQTQIKPEYNFSDRERRSLRAFYGSY</sequence>
<accession>A0A9E8SCF0</accession>
<evidence type="ECO:0000313" key="2">
    <source>
        <dbReference type="Proteomes" id="UP001164705"/>
    </source>
</evidence>
<organism evidence="1 2">
    <name type="scientific">Lacinutrix neustonica</name>
    <dbReference type="NCBI Taxonomy" id="2980107"/>
    <lineage>
        <taxon>Bacteria</taxon>
        <taxon>Pseudomonadati</taxon>
        <taxon>Bacteroidota</taxon>
        <taxon>Flavobacteriia</taxon>
        <taxon>Flavobacteriales</taxon>
        <taxon>Flavobacteriaceae</taxon>
        <taxon>Lacinutrix</taxon>
    </lineage>
</organism>
<gene>
    <name evidence="1" type="ORF">N7U66_11985</name>
</gene>